<dbReference type="GO" id="GO:0004843">
    <property type="term" value="F:cysteine-type deubiquitinase activity"/>
    <property type="evidence" value="ECO:0007669"/>
    <property type="project" value="UniProtKB-EC"/>
</dbReference>
<dbReference type="FunCoup" id="A0A5J5F368">
    <property type="interactions" value="143"/>
</dbReference>
<dbReference type="Gene3D" id="3.40.250.10">
    <property type="entry name" value="Rhodanese-like domain"/>
    <property type="match status" value="1"/>
</dbReference>
<dbReference type="PROSITE" id="PS50235">
    <property type="entry name" value="USP_3"/>
    <property type="match status" value="1"/>
</dbReference>
<feature type="region of interest" description="Disordered" evidence="8">
    <location>
        <begin position="206"/>
        <end position="256"/>
    </location>
</feature>
<dbReference type="InterPro" id="IPR018200">
    <property type="entry name" value="USP_CS"/>
</dbReference>
<dbReference type="InterPro" id="IPR001763">
    <property type="entry name" value="Rhodanese-like_dom"/>
</dbReference>
<keyword evidence="4" id="KW-0645">Protease</keyword>
<dbReference type="OrthoDB" id="292964at2759"/>
<feature type="domain" description="USP" evidence="10">
    <location>
        <begin position="659"/>
        <end position="1014"/>
    </location>
</feature>
<evidence type="ECO:0000259" key="10">
    <source>
        <dbReference type="PROSITE" id="PS50235"/>
    </source>
</evidence>
<dbReference type="PROSITE" id="PS50206">
    <property type="entry name" value="RHODANESE_3"/>
    <property type="match status" value="1"/>
</dbReference>
<evidence type="ECO:0000256" key="4">
    <source>
        <dbReference type="ARBA" id="ARBA00022670"/>
    </source>
</evidence>
<proteinExistence type="inferred from homology"/>
<protein>
    <recommendedName>
        <fullName evidence="3">ubiquitinyl hydrolase 1</fullName>
        <ecNumber evidence="3">3.4.19.12</ecNumber>
    </recommendedName>
</protein>
<reference evidence="11 12" key="1">
    <citation type="submission" date="2019-09" db="EMBL/GenBank/DDBJ databases">
        <title>Draft genome of the ectomycorrhizal ascomycete Sphaerosporella brunnea.</title>
        <authorList>
            <consortium name="DOE Joint Genome Institute"/>
            <person name="Benucci G.M."/>
            <person name="Marozzi G."/>
            <person name="Antonielli L."/>
            <person name="Sanchez S."/>
            <person name="Marco P."/>
            <person name="Wang X."/>
            <person name="Falini L.B."/>
            <person name="Barry K."/>
            <person name="Haridas S."/>
            <person name="Lipzen A."/>
            <person name="Labutti K."/>
            <person name="Grigoriev I.V."/>
            <person name="Murat C."/>
            <person name="Martin F."/>
            <person name="Albertini E."/>
            <person name="Donnini D."/>
            <person name="Bonito G."/>
        </authorList>
    </citation>
    <scope>NUCLEOTIDE SEQUENCE [LARGE SCALE GENOMIC DNA]</scope>
    <source>
        <strain evidence="11 12">Sb_GMNB300</strain>
    </source>
</reference>
<evidence type="ECO:0000256" key="3">
    <source>
        <dbReference type="ARBA" id="ARBA00012759"/>
    </source>
</evidence>
<dbReference type="InterPro" id="IPR028889">
    <property type="entry name" value="USP"/>
</dbReference>
<dbReference type="InterPro" id="IPR050185">
    <property type="entry name" value="Ub_carboxyl-term_hydrolase"/>
</dbReference>
<dbReference type="GO" id="GO:0016579">
    <property type="term" value="P:protein deubiquitination"/>
    <property type="evidence" value="ECO:0007669"/>
    <property type="project" value="InterPro"/>
</dbReference>
<dbReference type="SUPFAM" id="SSF54001">
    <property type="entry name" value="Cysteine proteinases"/>
    <property type="match status" value="1"/>
</dbReference>
<evidence type="ECO:0000256" key="1">
    <source>
        <dbReference type="ARBA" id="ARBA00000707"/>
    </source>
</evidence>
<evidence type="ECO:0000256" key="7">
    <source>
        <dbReference type="ARBA" id="ARBA00022807"/>
    </source>
</evidence>
<keyword evidence="12" id="KW-1185">Reference proteome</keyword>
<evidence type="ECO:0000256" key="6">
    <source>
        <dbReference type="ARBA" id="ARBA00022801"/>
    </source>
</evidence>
<comment type="similarity">
    <text evidence="2">Belongs to the peptidase C19 family.</text>
</comment>
<dbReference type="CDD" id="cd02674">
    <property type="entry name" value="Peptidase_C19R"/>
    <property type="match status" value="1"/>
</dbReference>
<dbReference type="PANTHER" id="PTHR21646">
    <property type="entry name" value="UBIQUITIN CARBOXYL-TERMINAL HYDROLASE"/>
    <property type="match status" value="1"/>
</dbReference>
<evidence type="ECO:0000256" key="8">
    <source>
        <dbReference type="SAM" id="MobiDB-lite"/>
    </source>
</evidence>
<dbReference type="InterPro" id="IPR001394">
    <property type="entry name" value="Peptidase_C19_UCH"/>
</dbReference>
<accession>A0A5J5F368</accession>
<name>A0A5J5F368_9PEZI</name>
<organism evidence="11 12">
    <name type="scientific">Sphaerosporella brunnea</name>
    <dbReference type="NCBI Taxonomy" id="1250544"/>
    <lineage>
        <taxon>Eukaryota</taxon>
        <taxon>Fungi</taxon>
        <taxon>Dikarya</taxon>
        <taxon>Ascomycota</taxon>
        <taxon>Pezizomycotina</taxon>
        <taxon>Pezizomycetes</taxon>
        <taxon>Pezizales</taxon>
        <taxon>Pyronemataceae</taxon>
        <taxon>Sphaerosporella</taxon>
    </lineage>
</organism>
<dbReference type="InParanoid" id="A0A5J5F368"/>
<dbReference type="Gene3D" id="1.20.58.80">
    <property type="entry name" value="Phosphotransferase system, lactose/cellobiose-type IIA subunit"/>
    <property type="match status" value="1"/>
</dbReference>
<keyword evidence="7" id="KW-0788">Thiol protease</keyword>
<keyword evidence="6" id="KW-0378">Hydrolase</keyword>
<evidence type="ECO:0000259" key="9">
    <source>
        <dbReference type="PROSITE" id="PS50206"/>
    </source>
</evidence>
<feature type="compositionally biased region" description="Low complexity" evidence="8">
    <location>
        <begin position="208"/>
        <end position="217"/>
    </location>
</feature>
<feature type="domain" description="Rhodanese" evidence="9">
    <location>
        <begin position="306"/>
        <end position="437"/>
    </location>
</feature>
<dbReference type="PANTHER" id="PTHR21646:SF95">
    <property type="entry name" value="UBIQUITIN CARBOXYL-TERMINAL HYDROLASE 4-RELATED"/>
    <property type="match status" value="1"/>
</dbReference>
<dbReference type="AlphaFoldDB" id="A0A5J5F368"/>
<feature type="region of interest" description="Disordered" evidence="8">
    <location>
        <begin position="523"/>
        <end position="550"/>
    </location>
</feature>
<keyword evidence="5" id="KW-0833">Ubl conjugation pathway</keyword>
<feature type="region of interest" description="Disordered" evidence="8">
    <location>
        <begin position="1"/>
        <end position="20"/>
    </location>
</feature>
<dbReference type="InterPro" id="IPR036873">
    <property type="entry name" value="Rhodanese-like_dom_sf"/>
</dbReference>
<dbReference type="Gene3D" id="3.90.70.10">
    <property type="entry name" value="Cysteine proteinases"/>
    <property type="match status" value="1"/>
</dbReference>
<gene>
    <name evidence="11" type="ORF">FN846DRAFT_898135</name>
</gene>
<evidence type="ECO:0000256" key="2">
    <source>
        <dbReference type="ARBA" id="ARBA00009085"/>
    </source>
</evidence>
<comment type="caution">
    <text evidence="11">The sequence shown here is derived from an EMBL/GenBank/DDBJ whole genome shotgun (WGS) entry which is preliminary data.</text>
</comment>
<evidence type="ECO:0000256" key="5">
    <source>
        <dbReference type="ARBA" id="ARBA00022786"/>
    </source>
</evidence>
<feature type="region of interest" description="Disordered" evidence="8">
    <location>
        <begin position="145"/>
        <end position="170"/>
    </location>
</feature>
<evidence type="ECO:0000313" key="12">
    <source>
        <dbReference type="Proteomes" id="UP000326924"/>
    </source>
</evidence>
<sequence>MTSNLSPPVRPPPFSQKRQPYPHIQDLIARTNHLRPSQHASIKSWIGEAKVHWHQAKYHRTEGILDGAYVNYLLAFTIIADVIPRCQDYPSFRVSNSIPHTEYLSLAEARCCPTIKSCTPDYTQVREAIEKDNQTSGVVSTVHLTASPDQSPTQTNGGAKHPLRNGDKAAPEIRAKPGHLASKSVLQTLSQTSAAIDDLQLRFNKLQPSSRSGGRPSSVPPNGLPPSLIAGFGRPQGPREMPSPKAPQIDVKNAMPQMPPPVYSPSAPPRSSRSMSIVPDIPRPNLPPITAITLTVEALYSYMKAGGISLLLLDVRPRDEFNQGHIFSRSTVCIEPIALRDGMSADDLEDSLEVSPHTHDPDIFKARNQCDLVVYYDQSTSDTSYVNYTPSSPAGKALGILYTALVQYNFSKPLKQPPLLLVGGLDAWIDIAGIQSSKVGTAVPAQSAAPAQTAAPAFNFHRWSQQVTRAPTPLLLERRAVASQTPPPYVPYPGSREASAHMPLEPINIEEEEKWMEQLRRERDHVPLSNGDDSGPRKGPGVMPNNTGGNPYARTVEDFFKQYPATPHAQESMIPRDPESPTLKRNNTIIDHPFHGFTDVRNPDFNPPLSPARPPPVAARKSYSGVSERLATPVHSSTPARPPKLPLLPGAVNFNIGTTGLKNLGNTCYMNSILQCMSGTIPVSRYFLDGSYKQHINKDNPLGSRGVLAEAFASVIKHLWSGEYSFISPVTFKDVAGRLNETFSSNGQQDAQEFLEFLLDGLHEDLNPNANRNKLKSLTEEEERRREKLAVQVASCIEWRRYIHLNSSVTVNWLQGQLSSRLTCLTCRVTSTTYNPFMYLSLPIPVVQTSQFTLRDCLREFTKEEVLSGDDAWNCPRCKQRRKATKRLTITRLPHILIIHLKRFTNQGRWRDKLNTPISFPLADLDLTEYVPPPLPPEQMPRDIEPTPETTPPFHYDLYGIANHYGTLHGGHYTAFVKNPYKDTWNCFDDSKATRMDESQVMSRNAYVLFWVRKNIM</sequence>
<dbReference type="Pfam" id="PF00443">
    <property type="entry name" value="UCH"/>
    <property type="match status" value="1"/>
</dbReference>
<dbReference type="EC" id="3.4.19.12" evidence="3"/>
<dbReference type="PROSITE" id="PS00973">
    <property type="entry name" value="USP_2"/>
    <property type="match status" value="1"/>
</dbReference>
<dbReference type="Proteomes" id="UP000326924">
    <property type="component" value="Unassembled WGS sequence"/>
</dbReference>
<dbReference type="GO" id="GO:0006508">
    <property type="term" value="P:proteolysis"/>
    <property type="evidence" value="ECO:0007669"/>
    <property type="project" value="UniProtKB-KW"/>
</dbReference>
<dbReference type="SUPFAM" id="SSF52821">
    <property type="entry name" value="Rhodanese/Cell cycle control phosphatase"/>
    <property type="match status" value="1"/>
</dbReference>
<dbReference type="PROSITE" id="PS00972">
    <property type="entry name" value="USP_1"/>
    <property type="match status" value="1"/>
</dbReference>
<dbReference type="InterPro" id="IPR038765">
    <property type="entry name" value="Papain-like_cys_pep_sf"/>
</dbReference>
<evidence type="ECO:0000313" key="11">
    <source>
        <dbReference type="EMBL" id="KAA8910043.1"/>
    </source>
</evidence>
<feature type="compositionally biased region" description="Polar residues" evidence="8">
    <location>
        <begin position="145"/>
        <end position="157"/>
    </location>
</feature>
<dbReference type="EMBL" id="VXIS01000051">
    <property type="protein sequence ID" value="KAA8910043.1"/>
    <property type="molecule type" value="Genomic_DNA"/>
</dbReference>
<comment type="catalytic activity">
    <reaction evidence="1">
        <text>Thiol-dependent hydrolysis of ester, thioester, amide, peptide and isopeptide bonds formed by the C-terminal Gly of ubiquitin (a 76-residue protein attached to proteins as an intracellular targeting signal).</text>
        <dbReference type="EC" id="3.4.19.12"/>
    </reaction>
</comment>